<keyword evidence="1" id="KW-0175">Coiled coil</keyword>
<dbReference type="WBParaSite" id="SMTH1_37710.1">
    <property type="protein sequence ID" value="SMTH1_37710.1"/>
    <property type="gene ID" value="SMTH1_37710"/>
</dbReference>
<evidence type="ECO:0000313" key="2">
    <source>
        <dbReference type="Proteomes" id="UP000050791"/>
    </source>
</evidence>
<name>A0AA85B8N7_9TREM</name>
<dbReference type="Proteomes" id="UP000050791">
    <property type="component" value="Unassembled WGS sequence"/>
</dbReference>
<feature type="coiled-coil region" evidence="1">
    <location>
        <begin position="200"/>
        <end position="276"/>
    </location>
</feature>
<sequence>MEFNTGHIDIAYKIIENEKSQVTNHFVQISYSSSEGLSFFMISFYAINLESYPGTKEEKESQSLNSTAALGSFVQGRDRSRKLLNSNVNTNLQSPENKNLFQNSCFPSEPLKFIGYRPIFGSANYIDLCSFDDHNRLKSFELSFLGVPLLSSSTHSYYSDERIYNTTKQQTMLVSSSFTNKSKKGCGKRSETEAGVHLSCNHYEKELNYLRQELMARNEEAEKIAHELMHAKNEEKQFGGHLRELTKEGSAKTDTINKLKEKVSELYVEVESLRHSHQQAICHQEDLQKEIDILKCSRDWYANQLRSVQCVSDRVQNEPERIVNLLKDSSEMNHRLAHEMLVCELS</sequence>
<dbReference type="AlphaFoldDB" id="A0AA85B8N7"/>
<proteinExistence type="predicted"/>
<evidence type="ECO:0000313" key="3">
    <source>
        <dbReference type="WBParaSite" id="SMTH1_37710.1"/>
    </source>
</evidence>
<evidence type="ECO:0000256" key="1">
    <source>
        <dbReference type="SAM" id="Coils"/>
    </source>
</evidence>
<organism evidence="2 3">
    <name type="scientific">Schistosoma mattheei</name>
    <dbReference type="NCBI Taxonomy" id="31246"/>
    <lineage>
        <taxon>Eukaryota</taxon>
        <taxon>Metazoa</taxon>
        <taxon>Spiralia</taxon>
        <taxon>Lophotrochozoa</taxon>
        <taxon>Platyhelminthes</taxon>
        <taxon>Trematoda</taxon>
        <taxon>Digenea</taxon>
        <taxon>Strigeidida</taxon>
        <taxon>Schistosomatoidea</taxon>
        <taxon>Schistosomatidae</taxon>
        <taxon>Schistosoma</taxon>
    </lineage>
</organism>
<accession>A0AA85B8N7</accession>
<reference evidence="3" key="1">
    <citation type="submission" date="2023-11" db="UniProtKB">
        <authorList>
            <consortium name="WormBaseParasite"/>
        </authorList>
    </citation>
    <scope>IDENTIFICATION</scope>
</reference>
<protein>
    <submittedName>
        <fullName evidence="3">Uncharacterized protein</fullName>
    </submittedName>
</protein>